<dbReference type="InterPro" id="IPR048449">
    <property type="entry name" value="YhfX-like_C"/>
</dbReference>
<dbReference type="Pfam" id="PF21279">
    <property type="entry name" value="YhfX-like_C"/>
    <property type="match status" value="1"/>
</dbReference>
<organism evidence="3 4">
    <name type="scientific">Harryflintia acetispora</name>
    <dbReference type="NCBI Taxonomy" id="1849041"/>
    <lineage>
        <taxon>Bacteria</taxon>
        <taxon>Bacillati</taxon>
        <taxon>Bacillota</taxon>
        <taxon>Clostridia</taxon>
        <taxon>Eubacteriales</taxon>
        <taxon>Oscillospiraceae</taxon>
        <taxon>Harryflintia</taxon>
    </lineage>
</organism>
<evidence type="ECO:0000313" key="3">
    <source>
        <dbReference type="EMBL" id="TCL43382.1"/>
    </source>
</evidence>
<name>A0A9X8Y846_9FIRM</name>
<keyword evidence="4" id="KW-1185">Reference proteome</keyword>
<dbReference type="AlphaFoldDB" id="A0A9X8Y846"/>
<dbReference type="InterPro" id="IPR029066">
    <property type="entry name" value="PLP-binding_barrel"/>
</dbReference>
<dbReference type="InterPro" id="IPR001608">
    <property type="entry name" value="Ala_racemase_N"/>
</dbReference>
<evidence type="ECO:0000259" key="1">
    <source>
        <dbReference type="Pfam" id="PF01168"/>
    </source>
</evidence>
<dbReference type="EMBL" id="SLUK01000005">
    <property type="protein sequence ID" value="TCL43382.1"/>
    <property type="molecule type" value="Genomic_DNA"/>
</dbReference>
<dbReference type="Pfam" id="PF01168">
    <property type="entry name" value="Ala_racemase_N"/>
    <property type="match status" value="1"/>
</dbReference>
<evidence type="ECO:0000313" key="4">
    <source>
        <dbReference type="Proteomes" id="UP000294682"/>
    </source>
</evidence>
<gene>
    <name evidence="3" type="ORF">EDD78_10510</name>
</gene>
<evidence type="ECO:0000259" key="2">
    <source>
        <dbReference type="Pfam" id="PF21279"/>
    </source>
</evidence>
<sequence>MFLTQTIRRNPGLVEAAIRLHGEGLLPDTYLIDMDALLENARKIKQCADACDVKLYYMLKQLGRNPEIARRLAALGYEGAVTVDFEEAQSFIRAGIHIGHVGHLVQVPKSALEEILAARPDYMTVYSIEKAREADAACGRLGLRQRLLLRVLDPEDTLYSGQYGGFYLKDLPEALEALRQLQHVTVAGLTTFPCFLYDEELRKIAPTHNLQTIHAAKGMLERAGFTVEQMNMPSATCCQSLPSIAAAGGTHGEPGHGLSGTTPLHAAADQEEIPAIVYLSEVSHNLDGKAYCYGGGHYRRSHVSQALIGGLQSGRIVGVIPPTDESIDYHFGLSGECPVSESVVMAFRTQIFVTRSRVALVEGISRGEPAISGIYTAQGQPIGG</sequence>
<reference evidence="3 4" key="1">
    <citation type="submission" date="2019-03" db="EMBL/GenBank/DDBJ databases">
        <title>Genomic Encyclopedia of Type Strains, Phase IV (KMG-IV): sequencing the most valuable type-strain genomes for metagenomic binning, comparative biology and taxonomic classification.</title>
        <authorList>
            <person name="Goeker M."/>
        </authorList>
    </citation>
    <scope>NUCLEOTIDE SEQUENCE [LARGE SCALE GENOMIC DNA]</scope>
    <source>
        <strain evidence="3 4">DSM 100433</strain>
    </source>
</reference>
<dbReference type="SUPFAM" id="SSF51419">
    <property type="entry name" value="PLP-binding barrel"/>
    <property type="match status" value="1"/>
</dbReference>
<protein>
    <submittedName>
        <fullName evidence="3">Amino acid racemase</fullName>
    </submittedName>
</protein>
<dbReference type="Proteomes" id="UP000294682">
    <property type="component" value="Unassembled WGS sequence"/>
</dbReference>
<feature type="domain" description="YhfX-like C-terminal" evidence="2">
    <location>
        <begin position="277"/>
        <end position="371"/>
    </location>
</feature>
<feature type="domain" description="Alanine racemase N-terminal" evidence="1">
    <location>
        <begin position="32"/>
        <end position="263"/>
    </location>
</feature>
<proteinExistence type="predicted"/>
<comment type="caution">
    <text evidence="3">The sequence shown here is derived from an EMBL/GenBank/DDBJ whole genome shotgun (WGS) entry which is preliminary data.</text>
</comment>
<dbReference type="RefSeq" id="WP_132084402.1">
    <property type="nucleotide sequence ID" value="NZ_JADNAH010000073.1"/>
</dbReference>
<accession>A0A9X8Y846</accession>
<dbReference type="Gene3D" id="2.40.37.30">
    <property type="match status" value="2"/>
</dbReference>